<dbReference type="InterPro" id="IPR038765">
    <property type="entry name" value="Papain-like_cys_pep_sf"/>
</dbReference>
<dbReference type="STRING" id="355548.SAMN04487945_0489"/>
<dbReference type="Proteomes" id="UP000198518">
    <property type="component" value="Unassembled WGS sequence"/>
</dbReference>
<dbReference type="OrthoDB" id="346441at2157"/>
<dbReference type="InterPro" id="IPR051202">
    <property type="entry name" value="Peptidase_C40"/>
</dbReference>
<keyword evidence="3" id="KW-0378">Hydrolase</keyword>
<dbReference type="GO" id="GO:0008234">
    <property type="term" value="F:cysteine-type peptidase activity"/>
    <property type="evidence" value="ECO:0007669"/>
    <property type="project" value="UniProtKB-KW"/>
</dbReference>
<keyword evidence="2" id="KW-0645">Protease</keyword>
<dbReference type="PANTHER" id="PTHR47053">
    <property type="entry name" value="MUREIN DD-ENDOPEPTIDASE MEPH-RELATED"/>
    <property type="match status" value="1"/>
</dbReference>
<dbReference type="AlphaFoldDB" id="A0A1I0MZ96"/>
<keyword evidence="7" id="KW-1185">Reference proteome</keyword>
<dbReference type="Pfam" id="PF00877">
    <property type="entry name" value="NLPC_P60"/>
    <property type="match status" value="1"/>
</dbReference>
<comment type="similarity">
    <text evidence="1">Belongs to the peptidase C40 family.</text>
</comment>
<name>A0A1I0MZ96_9EURY</name>
<reference evidence="6 7" key="1">
    <citation type="submission" date="2016-10" db="EMBL/GenBank/DDBJ databases">
        <authorList>
            <person name="de Groot N.N."/>
        </authorList>
    </citation>
    <scope>NUCLEOTIDE SEQUENCE [LARGE SCALE GENOMIC DNA]</scope>
    <source>
        <strain evidence="6 7">CGMCC 1.5337</strain>
    </source>
</reference>
<evidence type="ECO:0000256" key="4">
    <source>
        <dbReference type="ARBA" id="ARBA00022807"/>
    </source>
</evidence>
<keyword evidence="4" id="KW-0788">Thiol protease</keyword>
<dbReference type="InterPro" id="IPR003646">
    <property type="entry name" value="SH3-like_bac-type"/>
</dbReference>
<evidence type="ECO:0000313" key="6">
    <source>
        <dbReference type="EMBL" id="SEV94088.1"/>
    </source>
</evidence>
<dbReference type="Pfam" id="PF18348">
    <property type="entry name" value="SH3_16"/>
    <property type="match status" value="1"/>
</dbReference>
<evidence type="ECO:0000256" key="2">
    <source>
        <dbReference type="ARBA" id="ARBA00022670"/>
    </source>
</evidence>
<dbReference type="PROSITE" id="PS51935">
    <property type="entry name" value="NLPC_P60"/>
    <property type="match status" value="1"/>
</dbReference>
<dbReference type="PANTHER" id="PTHR47053:SF1">
    <property type="entry name" value="MUREIN DD-ENDOPEPTIDASE MEPH-RELATED"/>
    <property type="match status" value="1"/>
</dbReference>
<evidence type="ECO:0000313" key="7">
    <source>
        <dbReference type="Proteomes" id="UP000198518"/>
    </source>
</evidence>
<dbReference type="InterPro" id="IPR041382">
    <property type="entry name" value="SH3_16"/>
</dbReference>
<dbReference type="SMART" id="SM00287">
    <property type="entry name" value="SH3b"/>
    <property type="match status" value="1"/>
</dbReference>
<dbReference type="SUPFAM" id="SSF54001">
    <property type="entry name" value="Cysteine proteinases"/>
    <property type="match status" value="1"/>
</dbReference>
<evidence type="ECO:0000256" key="3">
    <source>
        <dbReference type="ARBA" id="ARBA00022801"/>
    </source>
</evidence>
<dbReference type="RefSeq" id="WP_089667710.1">
    <property type="nucleotide sequence ID" value="NZ_FOJA01000001.1"/>
</dbReference>
<dbReference type="InterPro" id="IPR000064">
    <property type="entry name" value="NLP_P60_dom"/>
</dbReference>
<sequence>MDAARRARLAVQRCATRHAPDSRVAVFDLDVTGDPPTLAGVVSTPELRQRALDAASDAVDRRIECDVAVLSTLAEPATCTTGVTAVRDAPDADGERVTELRYGCAVTAFDRRDGWQRVRAPDGYVGWVRRGTLSDTVDVAPDALMATEIDVDGETVPRGTACERLADGRVRFRTGAEPAVDDSVAEAPRAPDGESVVAVAREYLGTPYRWGGTTIDGIDCSGLVWQAYRRHGLTLPRDADQQRAVGEPVERGSLAVGDLLFFPGHVAIATGGSRFVHAYGPADEVTENSLHPDGDGYVADLDESFAGARRLL</sequence>
<organism evidence="6 7">
    <name type="scientific">Halobacterium jilantaiense</name>
    <dbReference type="NCBI Taxonomy" id="355548"/>
    <lineage>
        <taxon>Archaea</taxon>
        <taxon>Methanobacteriati</taxon>
        <taxon>Methanobacteriota</taxon>
        <taxon>Stenosarchaea group</taxon>
        <taxon>Halobacteria</taxon>
        <taxon>Halobacteriales</taxon>
        <taxon>Halobacteriaceae</taxon>
        <taxon>Halobacterium</taxon>
    </lineage>
</organism>
<evidence type="ECO:0000256" key="1">
    <source>
        <dbReference type="ARBA" id="ARBA00007074"/>
    </source>
</evidence>
<dbReference type="Gene3D" id="2.30.30.40">
    <property type="entry name" value="SH3 Domains"/>
    <property type="match status" value="1"/>
</dbReference>
<protein>
    <submittedName>
        <fullName evidence="6">SH3 domain-containing protein</fullName>
    </submittedName>
</protein>
<gene>
    <name evidence="6" type="ORF">SAMN04487945_0489</name>
</gene>
<proteinExistence type="inferred from homology"/>
<evidence type="ECO:0000259" key="5">
    <source>
        <dbReference type="PROSITE" id="PS51935"/>
    </source>
</evidence>
<dbReference type="EMBL" id="FOJA01000001">
    <property type="protein sequence ID" value="SEV94088.1"/>
    <property type="molecule type" value="Genomic_DNA"/>
</dbReference>
<dbReference type="Gene3D" id="3.90.1720.10">
    <property type="entry name" value="endopeptidase domain like (from Nostoc punctiforme)"/>
    <property type="match status" value="1"/>
</dbReference>
<feature type="domain" description="NlpC/P60" evidence="5">
    <location>
        <begin position="190"/>
        <end position="312"/>
    </location>
</feature>
<dbReference type="GO" id="GO:0006508">
    <property type="term" value="P:proteolysis"/>
    <property type="evidence" value="ECO:0007669"/>
    <property type="project" value="UniProtKB-KW"/>
</dbReference>
<accession>A0A1I0MZ96</accession>